<dbReference type="EMBL" id="KZ305029">
    <property type="protein sequence ID" value="PIA50864.1"/>
    <property type="molecule type" value="Genomic_DNA"/>
</dbReference>
<name>A0A2G5E532_AQUCA</name>
<reference evidence="1 2" key="1">
    <citation type="submission" date="2017-09" db="EMBL/GenBank/DDBJ databases">
        <title>WGS assembly of Aquilegia coerulea Goldsmith.</title>
        <authorList>
            <person name="Hodges S."/>
            <person name="Kramer E."/>
            <person name="Nordborg M."/>
            <person name="Tomkins J."/>
            <person name="Borevitz J."/>
            <person name="Derieg N."/>
            <person name="Yan J."/>
            <person name="Mihaltcheva S."/>
            <person name="Hayes R.D."/>
            <person name="Rokhsar D."/>
        </authorList>
    </citation>
    <scope>NUCLEOTIDE SEQUENCE [LARGE SCALE GENOMIC DNA]</scope>
    <source>
        <strain evidence="2">cv. Goldsmith</strain>
    </source>
</reference>
<dbReference type="InParanoid" id="A0A2G5E532"/>
<protein>
    <submittedName>
        <fullName evidence="1">Uncharacterized protein</fullName>
    </submittedName>
</protein>
<gene>
    <name evidence="1" type="ORF">AQUCO_01200265v1</name>
</gene>
<sequence>MMFNQGIESNKISASIQCDTTQVRPPGSISDAIPEEATTNTILPSERSLEMIVRYRFLFDLCSVQIAILMIHCEDQQCYSSIHH</sequence>
<proteinExistence type="predicted"/>
<evidence type="ECO:0000313" key="2">
    <source>
        <dbReference type="Proteomes" id="UP000230069"/>
    </source>
</evidence>
<dbReference type="AlphaFoldDB" id="A0A2G5E532"/>
<accession>A0A2G5E532</accession>
<keyword evidence="2" id="KW-1185">Reference proteome</keyword>
<dbReference type="Proteomes" id="UP000230069">
    <property type="component" value="Unassembled WGS sequence"/>
</dbReference>
<organism evidence="1 2">
    <name type="scientific">Aquilegia coerulea</name>
    <name type="common">Rocky mountain columbine</name>
    <dbReference type="NCBI Taxonomy" id="218851"/>
    <lineage>
        <taxon>Eukaryota</taxon>
        <taxon>Viridiplantae</taxon>
        <taxon>Streptophyta</taxon>
        <taxon>Embryophyta</taxon>
        <taxon>Tracheophyta</taxon>
        <taxon>Spermatophyta</taxon>
        <taxon>Magnoliopsida</taxon>
        <taxon>Ranunculales</taxon>
        <taxon>Ranunculaceae</taxon>
        <taxon>Thalictroideae</taxon>
        <taxon>Aquilegia</taxon>
    </lineage>
</organism>
<evidence type="ECO:0000313" key="1">
    <source>
        <dbReference type="EMBL" id="PIA50864.1"/>
    </source>
</evidence>